<organism evidence="6 7">
    <name type="scientific">Beauveria bassiana (strain ARSEF 2860)</name>
    <name type="common">White muscardine disease fungus</name>
    <name type="synonym">Tritirachium shiotae</name>
    <dbReference type="NCBI Taxonomy" id="655819"/>
    <lineage>
        <taxon>Eukaryota</taxon>
        <taxon>Fungi</taxon>
        <taxon>Dikarya</taxon>
        <taxon>Ascomycota</taxon>
        <taxon>Pezizomycotina</taxon>
        <taxon>Sordariomycetes</taxon>
        <taxon>Hypocreomycetidae</taxon>
        <taxon>Hypocreales</taxon>
        <taxon>Cordycipitaceae</taxon>
        <taxon>Beauveria</taxon>
    </lineage>
</organism>
<dbReference type="OrthoDB" id="25818at2759"/>
<dbReference type="SUPFAM" id="SSF51161">
    <property type="entry name" value="Trimeric LpxA-like enzymes"/>
    <property type="match status" value="1"/>
</dbReference>
<reference evidence="6 7" key="1">
    <citation type="journal article" date="2012" name="Sci. Rep.">
        <title>Genomic perspectives on the evolution of fungal entomopathogenicity in Beauveria bassiana.</title>
        <authorList>
            <person name="Xiao G."/>
            <person name="Ying S.H."/>
            <person name="Zheng P."/>
            <person name="Wang Z.L."/>
            <person name="Zhang S."/>
            <person name="Xie X.Q."/>
            <person name="Shang Y."/>
            <person name="St Leger R.J."/>
            <person name="Zhao G.P."/>
            <person name="Wang C."/>
            <person name="Feng M.G."/>
        </authorList>
    </citation>
    <scope>NUCLEOTIDE SEQUENCE [LARGE SCALE GENOMIC DNA]</scope>
    <source>
        <strain evidence="6 7">ARSEF 2860</strain>
    </source>
</reference>
<dbReference type="InterPro" id="IPR001451">
    <property type="entry name" value="Hexapep"/>
</dbReference>
<dbReference type="GO" id="GO:0008374">
    <property type="term" value="F:O-acyltransferase activity"/>
    <property type="evidence" value="ECO:0007669"/>
    <property type="project" value="TreeGrafter"/>
</dbReference>
<evidence type="ECO:0000259" key="5">
    <source>
        <dbReference type="PROSITE" id="PS50048"/>
    </source>
</evidence>
<evidence type="ECO:0000256" key="1">
    <source>
        <dbReference type="ARBA" id="ARBA00007274"/>
    </source>
</evidence>
<protein>
    <submittedName>
        <fullName evidence="6">Bacterial transferase hexapeptide</fullName>
    </submittedName>
</protein>
<dbReference type="GO" id="GO:0000981">
    <property type="term" value="F:DNA-binding transcription factor activity, RNA polymerase II-specific"/>
    <property type="evidence" value="ECO:0007669"/>
    <property type="project" value="InterPro"/>
</dbReference>
<dbReference type="HOGENOM" id="CLU_642473_0_0_1"/>
<evidence type="ECO:0000256" key="3">
    <source>
        <dbReference type="ARBA" id="ARBA00023242"/>
    </source>
</evidence>
<sequence>MCMPFGQEQIKQICLVHLDPNRNFSGFNCPPYARYSLASGAQSDTANEQNSILATIPSPPDVAPAPVRPQAPISVDEPASVQFSFASPVAAEISPSRSSNSSCAPVEQRLNQRLDVEYSFAKPQNSDQDVVHHEVPPSQSRFNGVRDERRKRQREFSHRTKTGCLTCRRRKKKCDEAKPECGNCIKGNHVCDEYAPLPKIYASWADSHCTPISNVTQPPHSRAPGADGYQRNHDHRPYDQELSSERDRAATACWRFNKLTCPPTNGVSTVERGRLFFEIIQPTESFLSPNIGCVGLQVAVETPFTCSYGYNISIGNNVSIGRACTMDDAGKIQVGDNCVIGPNVSMYTVEASTDVKHLRDGRRPQVAKGITIHSDCWIDGSVVITPGRVIGKGSIISAGSVVTQDVPPFTVVVGNPASVLCFLEVLI</sequence>
<comment type="similarity">
    <text evidence="1">Belongs to the transferase hexapeptide repeat family.</text>
</comment>
<gene>
    <name evidence="6" type="ORF">BBA_09836</name>
</gene>
<dbReference type="PROSITE" id="PS00463">
    <property type="entry name" value="ZN2_CY6_FUNGAL_1"/>
    <property type="match status" value="1"/>
</dbReference>
<dbReference type="SMART" id="SM00066">
    <property type="entry name" value="GAL4"/>
    <property type="match status" value="1"/>
</dbReference>
<dbReference type="RefSeq" id="XP_008603155.1">
    <property type="nucleotide sequence ID" value="XM_008604933.1"/>
</dbReference>
<dbReference type="InterPro" id="IPR024688">
    <property type="entry name" value="Mac_dom"/>
</dbReference>
<dbReference type="CDD" id="cd03357">
    <property type="entry name" value="LbH_MAT_GAT"/>
    <property type="match status" value="1"/>
</dbReference>
<evidence type="ECO:0000256" key="4">
    <source>
        <dbReference type="SAM" id="MobiDB-lite"/>
    </source>
</evidence>
<keyword evidence="3" id="KW-0539">Nucleus</keyword>
<dbReference type="InterPro" id="IPR001138">
    <property type="entry name" value="Zn2Cys6_DnaBD"/>
</dbReference>
<dbReference type="InterPro" id="IPR051159">
    <property type="entry name" value="Hexapeptide_acetyltransf"/>
</dbReference>
<dbReference type="Proteomes" id="UP000002762">
    <property type="component" value="Unassembled WGS sequence"/>
</dbReference>
<name>J5J360_BEAB2</name>
<dbReference type="AlphaFoldDB" id="J5J360"/>
<feature type="region of interest" description="Disordered" evidence="4">
    <location>
        <begin position="213"/>
        <end position="242"/>
    </location>
</feature>
<dbReference type="InterPro" id="IPR036864">
    <property type="entry name" value="Zn2-C6_fun-type_DNA-bd_sf"/>
</dbReference>
<evidence type="ECO:0000313" key="6">
    <source>
        <dbReference type="EMBL" id="EJP61218.1"/>
    </source>
</evidence>
<dbReference type="PANTHER" id="PTHR23416:SF76">
    <property type="entry name" value="ZN(II)2CYS6 TRANSCRIPTION FACTOR (EUROFUNG)"/>
    <property type="match status" value="1"/>
</dbReference>
<dbReference type="EMBL" id="JH725219">
    <property type="protein sequence ID" value="EJP61218.1"/>
    <property type="molecule type" value="Genomic_DNA"/>
</dbReference>
<dbReference type="InParanoid" id="J5J360"/>
<dbReference type="Gene3D" id="4.10.240.10">
    <property type="entry name" value="Zn(2)-C6 fungal-type DNA-binding domain"/>
    <property type="match status" value="1"/>
</dbReference>
<dbReference type="InterPro" id="IPR011004">
    <property type="entry name" value="Trimer_LpxA-like_sf"/>
</dbReference>
<keyword evidence="2 6" id="KW-0808">Transferase</keyword>
<dbReference type="Pfam" id="PF12464">
    <property type="entry name" value="Mac"/>
    <property type="match status" value="1"/>
</dbReference>
<dbReference type="Gene3D" id="2.160.10.10">
    <property type="entry name" value="Hexapeptide repeat proteins"/>
    <property type="match status" value="1"/>
</dbReference>
<dbReference type="PANTHER" id="PTHR23416">
    <property type="entry name" value="SIALIC ACID SYNTHASE-RELATED"/>
    <property type="match status" value="1"/>
</dbReference>
<dbReference type="GeneID" id="19892848"/>
<feature type="domain" description="Zn(2)-C6 fungal-type" evidence="5">
    <location>
        <begin position="163"/>
        <end position="191"/>
    </location>
</feature>
<dbReference type="SUPFAM" id="SSF57701">
    <property type="entry name" value="Zn2/Cys6 DNA-binding domain"/>
    <property type="match status" value="1"/>
</dbReference>
<accession>J5J360</accession>
<feature type="compositionally biased region" description="Basic and acidic residues" evidence="4">
    <location>
        <begin position="144"/>
        <end position="154"/>
    </location>
</feature>
<proteinExistence type="inferred from homology"/>
<evidence type="ECO:0000313" key="7">
    <source>
        <dbReference type="Proteomes" id="UP000002762"/>
    </source>
</evidence>
<dbReference type="GO" id="GO:0008270">
    <property type="term" value="F:zinc ion binding"/>
    <property type="evidence" value="ECO:0007669"/>
    <property type="project" value="InterPro"/>
</dbReference>
<keyword evidence="7" id="KW-1185">Reference proteome</keyword>
<evidence type="ECO:0000256" key="2">
    <source>
        <dbReference type="ARBA" id="ARBA00022679"/>
    </source>
</evidence>
<dbReference type="STRING" id="655819.J5J360"/>
<dbReference type="Pfam" id="PF00172">
    <property type="entry name" value="Zn_clus"/>
    <property type="match status" value="1"/>
</dbReference>
<dbReference type="PROSITE" id="PS50048">
    <property type="entry name" value="ZN2_CY6_FUNGAL_2"/>
    <property type="match status" value="1"/>
</dbReference>
<feature type="compositionally biased region" description="Basic and acidic residues" evidence="4">
    <location>
        <begin position="230"/>
        <end position="242"/>
    </location>
</feature>
<dbReference type="Pfam" id="PF00132">
    <property type="entry name" value="Hexapep"/>
    <property type="match status" value="1"/>
</dbReference>
<feature type="region of interest" description="Disordered" evidence="4">
    <location>
        <begin position="124"/>
        <end position="154"/>
    </location>
</feature>
<dbReference type="CDD" id="cd00067">
    <property type="entry name" value="GAL4"/>
    <property type="match status" value="1"/>
</dbReference>